<feature type="transmembrane region" description="Helical" evidence="9">
    <location>
        <begin position="132"/>
        <end position="154"/>
    </location>
</feature>
<dbReference type="InterPro" id="IPR055348">
    <property type="entry name" value="DctQ"/>
</dbReference>
<dbReference type="Pfam" id="PF04290">
    <property type="entry name" value="DctQ"/>
    <property type="match status" value="1"/>
</dbReference>
<evidence type="ECO:0000256" key="9">
    <source>
        <dbReference type="RuleBase" id="RU369079"/>
    </source>
</evidence>
<name>A0A1H7CLP6_9PSED</name>
<evidence type="ECO:0000256" key="2">
    <source>
        <dbReference type="ARBA" id="ARBA00022448"/>
    </source>
</evidence>
<evidence type="ECO:0000256" key="7">
    <source>
        <dbReference type="ARBA" id="ARBA00023136"/>
    </source>
</evidence>
<dbReference type="GO" id="GO:0022857">
    <property type="term" value="F:transmembrane transporter activity"/>
    <property type="evidence" value="ECO:0007669"/>
    <property type="project" value="UniProtKB-UniRule"/>
</dbReference>
<keyword evidence="4 9" id="KW-0997">Cell inner membrane</keyword>
<dbReference type="STRING" id="915471.SAMN05216201_1263"/>
<dbReference type="InterPro" id="IPR007387">
    <property type="entry name" value="TRAP_DctQ"/>
</dbReference>
<protein>
    <recommendedName>
        <fullName evidence="9">TRAP transporter small permease protein</fullName>
    </recommendedName>
</protein>
<comment type="subcellular location">
    <subcellularLocation>
        <location evidence="1 9">Cell inner membrane</location>
        <topology evidence="1 9">Multi-pass membrane protein</topology>
    </subcellularLocation>
</comment>
<feature type="domain" description="Tripartite ATP-independent periplasmic transporters DctQ component" evidence="10">
    <location>
        <begin position="27"/>
        <end position="157"/>
    </location>
</feature>
<feature type="transmembrane region" description="Helical" evidence="9">
    <location>
        <begin position="47"/>
        <end position="68"/>
    </location>
</feature>
<dbReference type="GO" id="GO:0005886">
    <property type="term" value="C:plasma membrane"/>
    <property type="evidence" value="ECO:0007669"/>
    <property type="project" value="UniProtKB-SubCell"/>
</dbReference>
<keyword evidence="3" id="KW-1003">Cell membrane</keyword>
<dbReference type="PANTHER" id="PTHR35011">
    <property type="entry name" value="2,3-DIKETO-L-GULONATE TRAP TRANSPORTER SMALL PERMEASE PROTEIN YIAM"/>
    <property type="match status" value="1"/>
</dbReference>
<proteinExistence type="inferred from homology"/>
<keyword evidence="5 9" id="KW-0812">Transmembrane</keyword>
<dbReference type="GO" id="GO:0015740">
    <property type="term" value="P:C4-dicarboxylate transport"/>
    <property type="evidence" value="ECO:0007669"/>
    <property type="project" value="TreeGrafter"/>
</dbReference>
<evidence type="ECO:0000256" key="5">
    <source>
        <dbReference type="ARBA" id="ARBA00022692"/>
    </source>
</evidence>
<comment type="function">
    <text evidence="9">Part of the tripartite ATP-independent periplasmic (TRAP) transport system.</text>
</comment>
<comment type="subunit">
    <text evidence="9">The complex comprises the extracytoplasmic solute receptor protein and the two transmembrane proteins.</text>
</comment>
<keyword evidence="2 9" id="KW-0813">Transport</keyword>
<dbReference type="RefSeq" id="WP_090313548.1">
    <property type="nucleotide sequence ID" value="NZ_FNZE01000026.1"/>
</dbReference>
<reference evidence="12" key="1">
    <citation type="submission" date="2016-10" db="EMBL/GenBank/DDBJ databases">
        <authorList>
            <person name="Varghese N."/>
            <person name="Submissions S."/>
        </authorList>
    </citation>
    <scope>NUCLEOTIDE SEQUENCE [LARGE SCALE GENOMIC DNA]</scope>
    <source>
        <strain evidence="12">LMG 25967</strain>
    </source>
</reference>
<dbReference type="OrthoDB" id="26202at2"/>
<evidence type="ECO:0000313" key="12">
    <source>
        <dbReference type="Proteomes" id="UP000242930"/>
    </source>
</evidence>
<evidence type="ECO:0000256" key="3">
    <source>
        <dbReference type="ARBA" id="ARBA00022475"/>
    </source>
</evidence>
<feature type="transmembrane region" description="Helical" evidence="9">
    <location>
        <begin position="20"/>
        <end position="41"/>
    </location>
</feature>
<evidence type="ECO:0000256" key="4">
    <source>
        <dbReference type="ARBA" id="ARBA00022519"/>
    </source>
</evidence>
<comment type="similarity">
    <text evidence="8 9">Belongs to the TRAP transporter small permease family.</text>
</comment>
<feature type="transmembrane region" description="Helical" evidence="9">
    <location>
        <begin position="89"/>
        <end position="112"/>
    </location>
</feature>
<keyword evidence="12" id="KW-1185">Reference proteome</keyword>
<evidence type="ECO:0000259" key="10">
    <source>
        <dbReference type="Pfam" id="PF04290"/>
    </source>
</evidence>
<keyword evidence="6 9" id="KW-1133">Transmembrane helix</keyword>
<dbReference type="EMBL" id="FNZE01000026">
    <property type="protein sequence ID" value="SEJ89497.1"/>
    <property type="molecule type" value="Genomic_DNA"/>
</dbReference>
<dbReference type="PANTHER" id="PTHR35011:SF10">
    <property type="entry name" value="TRAP TRANSPORTER SMALL PERMEASE PROTEIN"/>
    <property type="match status" value="1"/>
</dbReference>
<gene>
    <name evidence="11" type="ORF">SAMN05216201_1263</name>
</gene>
<dbReference type="Proteomes" id="UP000242930">
    <property type="component" value="Unassembled WGS sequence"/>
</dbReference>
<evidence type="ECO:0000256" key="6">
    <source>
        <dbReference type="ARBA" id="ARBA00022989"/>
    </source>
</evidence>
<accession>A0A1H7CLP6</accession>
<dbReference type="AlphaFoldDB" id="A0A1H7CLP6"/>
<evidence type="ECO:0000256" key="8">
    <source>
        <dbReference type="ARBA" id="ARBA00038436"/>
    </source>
</evidence>
<sequence>MLSLFYKLDNAVASLEKLLMVIMCGALALLLIAQATLRYVFSAPLFWAEEVALFLLLGVTFFGMSYLLHENKLINIDFVLVALKAPLRALVECVNALLGVALLGFLCWLSYAWVAAPEVRMEMSATTGLPRWLNYGFLLAALCLMLFHQVVALFKRVELLLAGAAK</sequence>
<evidence type="ECO:0000256" key="1">
    <source>
        <dbReference type="ARBA" id="ARBA00004429"/>
    </source>
</evidence>
<keyword evidence="7 9" id="KW-0472">Membrane</keyword>
<evidence type="ECO:0000313" key="11">
    <source>
        <dbReference type="EMBL" id="SEJ89497.1"/>
    </source>
</evidence>
<organism evidence="11 12">
    <name type="scientific">Pseudomonas linyingensis</name>
    <dbReference type="NCBI Taxonomy" id="915471"/>
    <lineage>
        <taxon>Bacteria</taxon>
        <taxon>Pseudomonadati</taxon>
        <taxon>Pseudomonadota</taxon>
        <taxon>Gammaproteobacteria</taxon>
        <taxon>Pseudomonadales</taxon>
        <taxon>Pseudomonadaceae</taxon>
        <taxon>Pseudomonas</taxon>
    </lineage>
</organism>